<dbReference type="GO" id="GO:0016192">
    <property type="term" value="P:vesicle-mediated transport"/>
    <property type="evidence" value="ECO:0007669"/>
    <property type="project" value="InterPro"/>
</dbReference>
<dbReference type="InterPro" id="IPR036045">
    <property type="entry name" value="Sec1-like_sf"/>
</dbReference>
<dbReference type="EMBL" id="CAJHUC010002716">
    <property type="protein sequence ID" value="CAD7704243.1"/>
    <property type="molecule type" value="Genomic_DNA"/>
</dbReference>
<dbReference type="InterPro" id="IPR027482">
    <property type="entry name" value="Sec1-like_dom2"/>
</dbReference>
<dbReference type="PIRSF" id="PIRSF005715">
    <property type="entry name" value="VPS45_Sec1"/>
    <property type="match status" value="1"/>
</dbReference>
<dbReference type="InterPro" id="IPR001619">
    <property type="entry name" value="Sec1-like"/>
</dbReference>
<accession>A0A8S1J9Z8</accession>
<evidence type="ECO:0000313" key="3">
    <source>
        <dbReference type="Proteomes" id="UP000708148"/>
    </source>
</evidence>
<sequence length="608" mass="69127">MTVVSQRERQEALQAMDLVKVARSYVDKMLDEVPGYKALLVDRDTVRMLSTVYSQTELGGQSVFCTERIDSNDRREHMELKAVVFLRPTRENITKMKKELKSPRFQSYHVFFSNILQETMLTDLAEQDAMKEMIQQVQEFYSDYVVLDPYHFVVPILKLDVIINPRMSRLDGHRTPASELDAIDRLTQGVSALFLSLRRRPVIRYQSGSELATRLANNLYNLVYNYERVQFDFGVRGGETPAVLLILDRRDDPVTPLLTQWTYQAMVHELIGISDNKVSLGNRPNVHKDFRDITLSALHDDFFRQHMHSNYGDVGLAVKEVVENFKGESDQTRQISSIEDMRRFVMQYSDYSSKQKNVTKHVNLMSVISETIDRRGLMETSEVEQELACSASPSASATQDAVIKVLQNPGASQMDKLRLVMLYALRFESDRERMHQLLYRLNLEGLDETTIEVVLQVLKYAGKAKRKGDLYGTRTMFSRAKKMAKALKGVENVYTQHTPLVSETLSLLASNDLPANSYPYASEAGDELSHWQAQYKKSPPKEAIVFIIGGTTYEEARAVAEFNERPDAPMRVVLGGSGLLNSQTFIDVLRSTISAKDKAAGSALEILR</sequence>
<dbReference type="InterPro" id="IPR043154">
    <property type="entry name" value="Sec-1-like_dom1"/>
</dbReference>
<comment type="similarity">
    <text evidence="1">Belongs to the STXBP/unc-18/SEC1 family.</text>
</comment>
<dbReference type="Gene3D" id="3.90.830.10">
    <property type="entry name" value="Syntaxin Binding Protein 1, Chain A, domain 2"/>
    <property type="match status" value="1"/>
</dbReference>
<proteinExistence type="inferred from homology"/>
<dbReference type="PANTHER" id="PTHR11679">
    <property type="entry name" value="VESICLE PROTEIN SORTING-ASSOCIATED"/>
    <property type="match status" value="1"/>
</dbReference>
<evidence type="ECO:0000256" key="1">
    <source>
        <dbReference type="ARBA" id="ARBA00009884"/>
    </source>
</evidence>
<name>A0A8S1J9Z8_9CHLO</name>
<comment type="caution">
    <text evidence="2">The sequence shown here is derived from an EMBL/GenBank/DDBJ whole genome shotgun (WGS) entry which is preliminary data.</text>
</comment>
<gene>
    <name evidence="2" type="ORF">OSTQU699_LOCUS9598</name>
</gene>
<dbReference type="Gene3D" id="3.40.50.1910">
    <property type="match status" value="1"/>
</dbReference>
<dbReference type="SUPFAM" id="SSF56815">
    <property type="entry name" value="Sec1/munc18-like (SM) proteins"/>
    <property type="match status" value="1"/>
</dbReference>
<dbReference type="Pfam" id="PF00995">
    <property type="entry name" value="Sec1"/>
    <property type="match status" value="1"/>
</dbReference>
<protein>
    <recommendedName>
        <fullName evidence="4">Vacuolar protein sorting-associated protein 45</fullName>
    </recommendedName>
</protein>
<dbReference type="OrthoDB" id="10266265at2759"/>
<dbReference type="Gene3D" id="3.40.50.2060">
    <property type="match status" value="1"/>
</dbReference>
<keyword evidence="3" id="KW-1185">Reference proteome</keyword>
<reference evidence="2" key="1">
    <citation type="submission" date="2020-12" db="EMBL/GenBank/DDBJ databases">
        <authorList>
            <person name="Iha C."/>
        </authorList>
    </citation>
    <scope>NUCLEOTIDE SEQUENCE</scope>
</reference>
<dbReference type="AlphaFoldDB" id="A0A8S1J9Z8"/>
<evidence type="ECO:0008006" key="4">
    <source>
        <dbReference type="Google" id="ProtNLM"/>
    </source>
</evidence>
<dbReference type="InterPro" id="IPR043127">
    <property type="entry name" value="Sec-1-like_dom3a"/>
</dbReference>
<evidence type="ECO:0000313" key="2">
    <source>
        <dbReference type="EMBL" id="CAD7704243.1"/>
    </source>
</evidence>
<dbReference type="Proteomes" id="UP000708148">
    <property type="component" value="Unassembled WGS sequence"/>
</dbReference>
<dbReference type="Gene3D" id="1.25.40.60">
    <property type="match status" value="1"/>
</dbReference>
<organism evidence="2 3">
    <name type="scientific">Ostreobium quekettii</name>
    <dbReference type="NCBI Taxonomy" id="121088"/>
    <lineage>
        <taxon>Eukaryota</taxon>
        <taxon>Viridiplantae</taxon>
        <taxon>Chlorophyta</taxon>
        <taxon>core chlorophytes</taxon>
        <taxon>Ulvophyceae</taxon>
        <taxon>TCBD clade</taxon>
        <taxon>Bryopsidales</taxon>
        <taxon>Ostreobineae</taxon>
        <taxon>Ostreobiaceae</taxon>
        <taxon>Ostreobium</taxon>
    </lineage>
</organism>